<dbReference type="PANTHER" id="PTHR43649:SF12">
    <property type="entry name" value="DIACETYLCHITOBIOSE BINDING PROTEIN DASA"/>
    <property type="match status" value="1"/>
</dbReference>
<evidence type="ECO:0000313" key="5">
    <source>
        <dbReference type="EMBL" id="AJY47873.1"/>
    </source>
</evidence>
<evidence type="ECO:0000313" key="6">
    <source>
        <dbReference type="Proteomes" id="UP000032611"/>
    </source>
</evidence>
<accession>A0A0D5LWU7</accession>
<dbReference type="Proteomes" id="UP000032611">
    <property type="component" value="Chromosome"/>
</dbReference>
<protein>
    <submittedName>
        <fullName evidence="5">Polyols ABC transporter substrate-binding protein</fullName>
    </submittedName>
</protein>
<dbReference type="AlphaFoldDB" id="A0A0D5LWU7"/>
<gene>
    <name evidence="5" type="ORF">TM49_02620</name>
</gene>
<keyword evidence="3" id="KW-0574">Periplasm</keyword>
<evidence type="ECO:0000256" key="1">
    <source>
        <dbReference type="ARBA" id="ARBA00004418"/>
    </source>
</evidence>
<dbReference type="PANTHER" id="PTHR43649">
    <property type="entry name" value="ARABINOSE-BINDING PROTEIN-RELATED"/>
    <property type="match status" value="1"/>
</dbReference>
<feature type="signal peptide" evidence="4">
    <location>
        <begin position="1"/>
        <end position="18"/>
    </location>
</feature>
<sequence>MTAAAATLAFGLAAPALAADQPEIRMLINQSPWLNSFIAMVDRYEDETGNKIELDVTPFGGMLEKTRNSLRSEEGNYDIVNINASGAAEIYAGGFLKPINEIDPDFTLPDGIIGFGGAAYWNADTHSFDPDSTLYGIPTNGNVQLLYYRKDLYEEKGLKVPETWDELLANANALNDPPKIYGFVPRASRDSILYNFTPYLLGYGATFFKDPQKGDYSVTLNSPEGLKALEMYIKLGQEAGPPNPGAIAQAELIQLLSTGKGAQAIAVAAAVAPLEDPNSSIVAGKIGTALIPAEPGQKHYSAAGQWYAGIAGNVPEDRQQAALAFMKWFIGKDQQVAYVEASGIPVRDDLTDTALADDAKYDYIKAFSENAKNAVMNMPLIEGTELKDVISLYLNRAVIGEITPTEALNGAAEDMNKILVEAGYDVTPPGSL</sequence>
<keyword evidence="4" id="KW-0732">Signal</keyword>
<organism evidence="5 6">
    <name type="scientific">Martelella endophytica</name>
    <dbReference type="NCBI Taxonomy" id="1486262"/>
    <lineage>
        <taxon>Bacteria</taxon>
        <taxon>Pseudomonadati</taxon>
        <taxon>Pseudomonadota</taxon>
        <taxon>Alphaproteobacteria</taxon>
        <taxon>Hyphomicrobiales</taxon>
        <taxon>Aurantimonadaceae</taxon>
        <taxon>Martelella</taxon>
    </lineage>
</organism>
<proteinExistence type="inferred from homology"/>
<reference evidence="5 6" key="1">
    <citation type="journal article" date="2015" name="Genome Announc.">
        <title>Complete genome sequence of Martelella endophytica YC6887, which has antifungal activity associated with a halophyte.</title>
        <authorList>
            <person name="Khan A."/>
            <person name="Khan H."/>
            <person name="Chung E.J."/>
            <person name="Hossain M.T."/>
            <person name="Chung Y.R."/>
        </authorList>
    </citation>
    <scope>NUCLEOTIDE SEQUENCE [LARGE SCALE GENOMIC DNA]</scope>
    <source>
        <strain evidence="5">YC6887</strain>
    </source>
</reference>
<evidence type="ECO:0000256" key="3">
    <source>
        <dbReference type="ARBA" id="ARBA00022764"/>
    </source>
</evidence>
<dbReference type="EMBL" id="CP010803">
    <property type="protein sequence ID" value="AJY47873.1"/>
    <property type="molecule type" value="Genomic_DNA"/>
</dbReference>
<keyword evidence="6" id="KW-1185">Reference proteome</keyword>
<dbReference type="InterPro" id="IPR006059">
    <property type="entry name" value="SBP"/>
</dbReference>
<dbReference type="InterPro" id="IPR050490">
    <property type="entry name" value="Bact_solute-bd_prot1"/>
</dbReference>
<evidence type="ECO:0000256" key="2">
    <source>
        <dbReference type="ARBA" id="ARBA00008520"/>
    </source>
</evidence>
<dbReference type="STRING" id="1486262.TM49_02620"/>
<evidence type="ECO:0000256" key="4">
    <source>
        <dbReference type="SAM" id="SignalP"/>
    </source>
</evidence>
<dbReference type="GO" id="GO:0042597">
    <property type="term" value="C:periplasmic space"/>
    <property type="evidence" value="ECO:0007669"/>
    <property type="project" value="UniProtKB-SubCell"/>
</dbReference>
<dbReference type="KEGG" id="mey:TM49_02620"/>
<name>A0A0D5LWU7_MAREN</name>
<dbReference type="HOGENOM" id="CLU_031285_9_2_5"/>
<feature type="chain" id="PRO_5002295500" evidence="4">
    <location>
        <begin position="19"/>
        <end position="432"/>
    </location>
</feature>
<dbReference type="Gene3D" id="3.40.190.10">
    <property type="entry name" value="Periplasmic binding protein-like II"/>
    <property type="match status" value="2"/>
</dbReference>
<dbReference type="PATRIC" id="fig|1486262.3.peg.544"/>
<dbReference type="Pfam" id="PF01547">
    <property type="entry name" value="SBP_bac_1"/>
    <property type="match status" value="1"/>
</dbReference>
<comment type="subcellular location">
    <subcellularLocation>
        <location evidence="1">Periplasm</location>
    </subcellularLocation>
</comment>
<dbReference type="SUPFAM" id="SSF53850">
    <property type="entry name" value="Periplasmic binding protein-like II"/>
    <property type="match status" value="1"/>
</dbReference>
<comment type="similarity">
    <text evidence="2">Belongs to the bacterial solute-binding protein 1 family.</text>
</comment>